<feature type="chain" id="PRO_5030071924" description="DUF3108 domain-containing protein" evidence="1">
    <location>
        <begin position="25"/>
        <end position="214"/>
    </location>
</feature>
<proteinExistence type="predicted"/>
<dbReference type="OrthoDB" id="9770643at2"/>
<dbReference type="InterPro" id="IPR049279">
    <property type="entry name" value="DUF3108-like"/>
</dbReference>
<feature type="signal peptide" evidence="1">
    <location>
        <begin position="1"/>
        <end position="24"/>
    </location>
</feature>
<dbReference type="RefSeq" id="WP_119355712.1">
    <property type="nucleotide sequence ID" value="NZ_BJXM01000004.1"/>
</dbReference>
<keyword evidence="1" id="KW-0732">Signal</keyword>
<gene>
    <name evidence="3" type="ORF">Mgrana_00172</name>
</gene>
<evidence type="ECO:0000313" key="3">
    <source>
        <dbReference type="EMBL" id="RIH93823.1"/>
    </source>
</evidence>
<comment type="caution">
    <text evidence="3">The sequence shown here is derived from an EMBL/GenBank/DDBJ whole genome shotgun (WGS) entry which is preliminary data.</text>
</comment>
<sequence length="214" mass="22567">MLKGLAAVLGVALLGMGWAGCEQAYFPVKEGWVWTYKSSPEGKTQTMRFSGVSPAGFTYVTQLSNGSVETRWKCEAGGLAALEFASSNLGGQNQSVNFKTVGRKGVMLPNTLGVGSQWSYSFTLEGAMSGGTLTDHMETLNKAVGLETITVPAGTFKALKVESTSTLKMGMNVGGKTRDLPSNTIQSTSWYAKGVGMVKSVTAGVTLELVSLKK</sequence>
<organism evidence="3 4">
    <name type="scientific">Meiothermus granaticius NBRC 107808</name>
    <dbReference type="NCBI Taxonomy" id="1227551"/>
    <lineage>
        <taxon>Bacteria</taxon>
        <taxon>Thermotogati</taxon>
        <taxon>Deinococcota</taxon>
        <taxon>Deinococci</taxon>
        <taxon>Thermales</taxon>
        <taxon>Thermaceae</taxon>
        <taxon>Meiothermus</taxon>
    </lineage>
</organism>
<accession>A0A399FC91</accession>
<dbReference type="Gene3D" id="2.40.360.20">
    <property type="match status" value="1"/>
</dbReference>
<feature type="domain" description="DUF3108" evidence="2">
    <location>
        <begin position="136"/>
        <end position="200"/>
    </location>
</feature>
<name>A0A399FC91_9DEIN</name>
<dbReference type="EMBL" id="QWLB01000002">
    <property type="protein sequence ID" value="RIH93823.1"/>
    <property type="molecule type" value="Genomic_DNA"/>
</dbReference>
<dbReference type="AlphaFoldDB" id="A0A399FC91"/>
<dbReference type="Pfam" id="PF21347">
    <property type="entry name" value="DUF3108_like"/>
    <property type="match status" value="1"/>
</dbReference>
<protein>
    <recommendedName>
        <fullName evidence="2">DUF3108 domain-containing protein</fullName>
    </recommendedName>
</protein>
<dbReference type="PROSITE" id="PS51257">
    <property type="entry name" value="PROKAR_LIPOPROTEIN"/>
    <property type="match status" value="1"/>
</dbReference>
<dbReference type="Proteomes" id="UP000266178">
    <property type="component" value="Unassembled WGS sequence"/>
</dbReference>
<reference evidence="3 4" key="1">
    <citation type="submission" date="2018-08" db="EMBL/GenBank/DDBJ databases">
        <title>Meiothermus granaticius genome AF-68 sequencing project.</title>
        <authorList>
            <person name="Da Costa M.S."/>
            <person name="Albuquerque L."/>
            <person name="Raposo P."/>
            <person name="Froufe H.J.C."/>
            <person name="Barroso C.S."/>
            <person name="Egas C."/>
        </authorList>
    </citation>
    <scope>NUCLEOTIDE SEQUENCE [LARGE SCALE GENOMIC DNA]</scope>
    <source>
        <strain evidence="3 4">AF-68</strain>
    </source>
</reference>
<evidence type="ECO:0000256" key="1">
    <source>
        <dbReference type="SAM" id="SignalP"/>
    </source>
</evidence>
<evidence type="ECO:0000259" key="2">
    <source>
        <dbReference type="Pfam" id="PF21347"/>
    </source>
</evidence>
<evidence type="ECO:0000313" key="4">
    <source>
        <dbReference type="Proteomes" id="UP000266178"/>
    </source>
</evidence>
<keyword evidence="4" id="KW-1185">Reference proteome</keyword>